<gene>
    <name evidence="1" type="ORF">HUJ06_021241</name>
</gene>
<comment type="caution">
    <text evidence="1">The sequence shown here is derived from an EMBL/GenBank/DDBJ whole genome shotgun (WGS) entry which is preliminary data.</text>
</comment>
<evidence type="ECO:0000313" key="1">
    <source>
        <dbReference type="EMBL" id="DAD19778.1"/>
    </source>
</evidence>
<reference evidence="1 2" key="1">
    <citation type="journal article" date="2020" name="Mol. Biol. Evol.">
        <title>Distinct Expression and Methylation Patterns for Genes with Different Fates following a Single Whole-Genome Duplication in Flowering Plants.</title>
        <authorList>
            <person name="Shi T."/>
            <person name="Rahmani R.S."/>
            <person name="Gugger P.F."/>
            <person name="Wang M."/>
            <person name="Li H."/>
            <person name="Zhang Y."/>
            <person name="Li Z."/>
            <person name="Wang Q."/>
            <person name="Van de Peer Y."/>
            <person name="Marchal K."/>
            <person name="Chen J."/>
        </authorList>
    </citation>
    <scope>NUCLEOTIDE SEQUENCE [LARGE SCALE GENOMIC DNA]</scope>
    <source>
        <tissue evidence="1">Leaf</tissue>
    </source>
</reference>
<evidence type="ECO:0000313" key="2">
    <source>
        <dbReference type="Proteomes" id="UP000607653"/>
    </source>
</evidence>
<dbReference type="Proteomes" id="UP000607653">
    <property type="component" value="Unassembled WGS sequence"/>
</dbReference>
<dbReference type="EMBL" id="DUZY01000001">
    <property type="protein sequence ID" value="DAD19778.1"/>
    <property type="molecule type" value="Genomic_DNA"/>
</dbReference>
<organism evidence="1 2">
    <name type="scientific">Nelumbo nucifera</name>
    <name type="common">Sacred lotus</name>
    <dbReference type="NCBI Taxonomy" id="4432"/>
    <lineage>
        <taxon>Eukaryota</taxon>
        <taxon>Viridiplantae</taxon>
        <taxon>Streptophyta</taxon>
        <taxon>Embryophyta</taxon>
        <taxon>Tracheophyta</taxon>
        <taxon>Spermatophyta</taxon>
        <taxon>Magnoliopsida</taxon>
        <taxon>Proteales</taxon>
        <taxon>Nelumbonaceae</taxon>
        <taxon>Nelumbo</taxon>
    </lineage>
</organism>
<name>A0A822XQM1_NELNU</name>
<accession>A0A822XQM1</accession>
<protein>
    <submittedName>
        <fullName evidence="1">Uncharacterized protein</fullName>
    </submittedName>
</protein>
<sequence length="100" mass="12068">MQHFWKCQQDFSTDLHHSCQHHFLRHSSQFCRWTHPLLVAIYWYSPALKADLEALSVLLFLNSILKQTRIGNKRRYQPVFLIKRKKDIGENWAERKMKDG</sequence>
<keyword evidence="2" id="KW-1185">Reference proteome</keyword>
<dbReference type="AlphaFoldDB" id="A0A822XQM1"/>
<proteinExistence type="predicted"/>